<sequence>MGLEPHIRHCLEDATLSAMTNGIRTIHQISRLVFCGVYMKTFTIYEGILHLLDVKWAFKWFPMANEELFLSVINLPSRLLRHLTAMKFRFHLRVDTFLNDGPSNEQLITKKFSTCTDFPMRAR</sequence>
<dbReference type="AlphaFoldDB" id="A0A4Y2C3P2"/>
<accession>A0A4Y2C3P2</accession>
<gene>
    <name evidence="1" type="ORF">AVEN_174053_1</name>
</gene>
<name>A0A4Y2C3P2_ARAVE</name>
<dbReference type="Proteomes" id="UP000499080">
    <property type="component" value="Unassembled WGS sequence"/>
</dbReference>
<reference evidence="1 2" key="1">
    <citation type="journal article" date="2019" name="Sci. Rep.">
        <title>Orb-weaving spider Araneus ventricosus genome elucidates the spidroin gene catalogue.</title>
        <authorList>
            <person name="Kono N."/>
            <person name="Nakamura H."/>
            <person name="Ohtoshi R."/>
            <person name="Moran D.A.P."/>
            <person name="Shinohara A."/>
            <person name="Yoshida Y."/>
            <person name="Fujiwara M."/>
            <person name="Mori M."/>
            <person name="Tomita M."/>
            <person name="Arakawa K."/>
        </authorList>
    </citation>
    <scope>NUCLEOTIDE SEQUENCE [LARGE SCALE GENOMIC DNA]</scope>
</reference>
<evidence type="ECO:0000313" key="2">
    <source>
        <dbReference type="Proteomes" id="UP000499080"/>
    </source>
</evidence>
<organism evidence="1 2">
    <name type="scientific">Araneus ventricosus</name>
    <name type="common">Orbweaver spider</name>
    <name type="synonym">Epeira ventricosa</name>
    <dbReference type="NCBI Taxonomy" id="182803"/>
    <lineage>
        <taxon>Eukaryota</taxon>
        <taxon>Metazoa</taxon>
        <taxon>Ecdysozoa</taxon>
        <taxon>Arthropoda</taxon>
        <taxon>Chelicerata</taxon>
        <taxon>Arachnida</taxon>
        <taxon>Araneae</taxon>
        <taxon>Araneomorphae</taxon>
        <taxon>Entelegynae</taxon>
        <taxon>Araneoidea</taxon>
        <taxon>Araneidae</taxon>
        <taxon>Araneus</taxon>
    </lineage>
</organism>
<keyword evidence="2" id="KW-1185">Reference proteome</keyword>
<evidence type="ECO:0000313" key="1">
    <source>
        <dbReference type="EMBL" id="GBL98246.1"/>
    </source>
</evidence>
<dbReference type="EMBL" id="BGPR01000138">
    <property type="protein sequence ID" value="GBL98246.1"/>
    <property type="molecule type" value="Genomic_DNA"/>
</dbReference>
<protein>
    <submittedName>
        <fullName evidence="1">Uncharacterized protein</fullName>
    </submittedName>
</protein>
<comment type="caution">
    <text evidence="1">The sequence shown here is derived from an EMBL/GenBank/DDBJ whole genome shotgun (WGS) entry which is preliminary data.</text>
</comment>
<proteinExistence type="predicted"/>